<dbReference type="AlphaFoldDB" id="A0A8H7XN29"/>
<comment type="caution">
    <text evidence="1">The sequence shown here is derived from an EMBL/GenBank/DDBJ whole genome shotgun (WGS) entry which is preliminary data.</text>
</comment>
<sequence length="246" mass="27242">MAARQTPKKHFASASKLKSEVILDFREYQAPDVSQIAALMNVNKTQLNETFACAPVAVGTPKLSNTDSPFAFIKSNNSNSNGSTLGVKVLDGYDTSISNVGILNVYNASDLFYGMRSLCFRLNLPGLDMPAFCVDTCDKATKNPIPPRAVLADICHSVIAYIDSIKKAQEEGLLPSLVQYENTPFYTDETLTERYFWDFRTIDLSNLYLLGALKEAKSRSYVLVLGIRHPRLNVDGPGVRVRYDVV</sequence>
<reference evidence="1" key="1">
    <citation type="submission" date="2021-02" db="EMBL/GenBank/DDBJ databases">
        <title>Psilocybe cubensis genome.</title>
        <authorList>
            <person name="Mckernan K.J."/>
            <person name="Crawford S."/>
            <person name="Trippe A."/>
            <person name="Kane L.T."/>
            <person name="Mclaughlin S."/>
        </authorList>
    </citation>
    <scope>NUCLEOTIDE SEQUENCE [LARGE SCALE GENOMIC DNA]</scope>
    <source>
        <strain evidence="1">MGC-MH-2018</strain>
    </source>
</reference>
<evidence type="ECO:0000313" key="1">
    <source>
        <dbReference type="EMBL" id="KAG5162479.1"/>
    </source>
</evidence>
<protein>
    <submittedName>
        <fullName evidence="1">Uncharacterized protein</fullName>
    </submittedName>
</protein>
<dbReference type="EMBL" id="JAFIQS010000019">
    <property type="protein sequence ID" value="KAG5162479.1"/>
    <property type="molecule type" value="Genomic_DNA"/>
</dbReference>
<proteinExistence type="predicted"/>
<organism evidence="1">
    <name type="scientific">Psilocybe cubensis</name>
    <name type="common">Psychedelic mushroom</name>
    <name type="synonym">Stropharia cubensis</name>
    <dbReference type="NCBI Taxonomy" id="181762"/>
    <lineage>
        <taxon>Eukaryota</taxon>
        <taxon>Fungi</taxon>
        <taxon>Dikarya</taxon>
        <taxon>Basidiomycota</taxon>
        <taxon>Agaricomycotina</taxon>
        <taxon>Agaricomycetes</taxon>
        <taxon>Agaricomycetidae</taxon>
        <taxon>Agaricales</taxon>
        <taxon>Agaricineae</taxon>
        <taxon>Strophariaceae</taxon>
        <taxon>Psilocybe</taxon>
    </lineage>
</organism>
<gene>
    <name evidence="1" type="ORF">JR316_012804</name>
</gene>
<accession>A0A8H7XN29</accession>
<name>A0A8H7XN29_PSICU</name>